<evidence type="ECO:0000313" key="2">
    <source>
        <dbReference type="Proteomes" id="UP000663864"/>
    </source>
</evidence>
<organism evidence="1 2">
    <name type="scientific">Rotaria sordida</name>
    <dbReference type="NCBI Taxonomy" id="392033"/>
    <lineage>
        <taxon>Eukaryota</taxon>
        <taxon>Metazoa</taxon>
        <taxon>Spiralia</taxon>
        <taxon>Gnathifera</taxon>
        <taxon>Rotifera</taxon>
        <taxon>Eurotatoria</taxon>
        <taxon>Bdelloidea</taxon>
        <taxon>Philodinida</taxon>
        <taxon>Philodinidae</taxon>
        <taxon>Rotaria</taxon>
    </lineage>
</organism>
<accession>A0A815I026</accession>
<proteinExistence type="predicted"/>
<protein>
    <submittedName>
        <fullName evidence="1">Uncharacterized protein</fullName>
    </submittedName>
</protein>
<gene>
    <name evidence="1" type="ORF">ZHD862_LOCUS30994</name>
</gene>
<comment type="caution">
    <text evidence="1">The sequence shown here is derived from an EMBL/GenBank/DDBJ whole genome shotgun (WGS) entry which is preliminary data.</text>
</comment>
<evidence type="ECO:0000313" key="1">
    <source>
        <dbReference type="EMBL" id="CAF1359427.1"/>
    </source>
</evidence>
<reference evidence="1" key="1">
    <citation type="submission" date="2021-02" db="EMBL/GenBank/DDBJ databases">
        <authorList>
            <person name="Nowell W R."/>
        </authorList>
    </citation>
    <scope>NUCLEOTIDE SEQUENCE</scope>
</reference>
<sequence>MKRSSNGDIYPLAKSILDRFCLQILPKIQHKIKWLNLESLSIKRILLAGYYPNLRGFGLFIVEPETVAHLFVAHENEHLSFLLQPSSSLYNVYRKQF</sequence>
<dbReference type="Proteomes" id="UP000663864">
    <property type="component" value="Unassembled WGS sequence"/>
</dbReference>
<dbReference type="AlphaFoldDB" id="A0A815I026"/>
<dbReference type="EMBL" id="CAJNOT010003026">
    <property type="protein sequence ID" value="CAF1359427.1"/>
    <property type="molecule type" value="Genomic_DNA"/>
</dbReference>
<name>A0A815I026_9BILA</name>